<dbReference type="InterPro" id="IPR039536">
    <property type="entry name" value="TetR_C_Proteobacteria"/>
</dbReference>
<keyword evidence="8" id="KW-1185">Reference proteome</keyword>
<evidence type="ECO:0000256" key="1">
    <source>
        <dbReference type="ARBA" id="ARBA00023015"/>
    </source>
</evidence>
<organism evidence="7 8">
    <name type="scientific">Prosthecodimorpha staleyi</name>
    <dbReference type="NCBI Taxonomy" id="2840188"/>
    <lineage>
        <taxon>Bacteria</taxon>
        <taxon>Pseudomonadati</taxon>
        <taxon>Pseudomonadota</taxon>
        <taxon>Alphaproteobacteria</taxon>
        <taxon>Hyphomicrobiales</taxon>
        <taxon>Ancalomicrobiaceae</taxon>
        <taxon>Prosthecodimorpha</taxon>
    </lineage>
</organism>
<evidence type="ECO:0000259" key="6">
    <source>
        <dbReference type="PROSITE" id="PS50977"/>
    </source>
</evidence>
<dbReference type="Proteomes" id="UP000766595">
    <property type="component" value="Unassembled WGS sequence"/>
</dbReference>
<dbReference type="Pfam" id="PF14246">
    <property type="entry name" value="TetR_C_7"/>
    <property type="match status" value="1"/>
</dbReference>
<dbReference type="InterPro" id="IPR009057">
    <property type="entry name" value="Homeodomain-like_sf"/>
</dbReference>
<evidence type="ECO:0000313" key="8">
    <source>
        <dbReference type="Proteomes" id="UP000766595"/>
    </source>
</evidence>
<dbReference type="InterPro" id="IPR001647">
    <property type="entry name" value="HTH_TetR"/>
</dbReference>
<dbReference type="PROSITE" id="PS50977">
    <property type="entry name" value="HTH_TETR_2"/>
    <property type="match status" value="1"/>
</dbReference>
<dbReference type="AlphaFoldDB" id="A0A947D4Z0"/>
<keyword evidence="3" id="KW-0804">Transcription</keyword>
<feature type="region of interest" description="Disordered" evidence="5">
    <location>
        <begin position="1"/>
        <end position="24"/>
    </location>
</feature>
<dbReference type="InterPro" id="IPR050109">
    <property type="entry name" value="HTH-type_TetR-like_transc_reg"/>
</dbReference>
<evidence type="ECO:0000256" key="4">
    <source>
        <dbReference type="PROSITE-ProRule" id="PRU00335"/>
    </source>
</evidence>
<dbReference type="Gene3D" id="1.10.357.10">
    <property type="entry name" value="Tetracycline Repressor, domain 2"/>
    <property type="match status" value="1"/>
</dbReference>
<dbReference type="InterPro" id="IPR036271">
    <property type="entry name" value="Tet_transcr_reg_TetR-rel_C_sf"/>
</dbReference>
<keyword evidence="2 4" id="KW-0238">DNA-binding</keyword>
<evidence type="ECO:0000256" key="3">
    <source>
        <dbReference type="ARBA" id="ARBA00023163"/>
    </source>
</evidence>
<dbReference type="Pfam" id="PF00440">
    <property type="entry name" value="TetR_N"/>
    <property type="match status" value="1"/>
</dbReference>
<dbReference type="SUPFAM" id="SSF46689">
    <property type="entry name" value="Homeodomain-like"/>
    <property type="match status" value="1"/>
</dbReference>
<evidence type="ECO:0000256" key="2">
    <source>
        <dbReference type="ARBA" id="ARBA00023125"/>
    </source>
</evidence>
<accession>A0A947D4Z0</accession>
<dbReference type="EMBL" id="JAHHZF010000008">
    <property type="protein sequence ID" value="MBT9291105.1"/>
    <property type="molecule type" value="Genomic_DNA"/>
</dbReference>
<reference evidence="7 8" key="1">
    <citation type="submission" date="2021-06" db="EMBL/GenBank/DDBJ databases">
        <authorList>
            <person name="Grouzdev D.S."/>
            <person name="Koziaeva V."/>
        </authorList>
    </citation>
    <scope>NUCLEOTIDE SEQUENCE [LARGE SCALE GENOMIC DNA]</scope>
    <source>
        <strain evidence="7 8">22</strain>
    </source>
</reference>
<dbReference type="SUPFAM" id="SSF48498">
    <property type="entry name" value="Tetracyclin repressor-like, C-terminal domain"/>
    <property type="match status" value="1"/>
</dbReference>
<dbReference type="PANTHER" id="PTHR30055">
    <property type="entry name" value="HTH-TYPE TRANSCRIPTIONAL REGULATOR RUTR"/>
    <property type="match status" value="1"/>
</dbReference>
<proteinExistence type="predicted"/>
<evidence type="ECO:0000313" key="7">
    <source>
        <dbReference type="EMBL" id="MBT9291105.1"/>
    </source>
</evidence>
<dbReference type="FunFam" id="1.10.10.60:FF:000141">
    <property type="entry name" value="TetR family transcriptional regulator"/>
    <property type="match status" value="1"/>
</dbReference>
<sequence length="226" mass="24496">MEAPASPPRDRRKSGRPPALSDAERRQRILAAAEDLFFANGYAATSMDDVARSCGMSKKTIYLFFENKQALFAELIDVAIGALPRYMVNDDDHDVDGSDVIRNVLKELSAVLLNPRQLALARLVIAEAPHAPEIAESTRERGIDQAEKIVVDVLSKLHERGLIRGPADLELGRILLGATVGDFAFKMLIGLGRPPSDAEIAERIDRLLALLRGGAFGFDAAVPGPS</sequence>
<keyword evidence="1" id="KW-0805">Transcription regulation</keyword>
<dbReference type="PRINTS" id="PR00455">
    <property type="entry name" value="HTHTETR"/>
</dbReference>
<dbReference type="GO" id="GO:0003700">
    <property type="term" value="F:DNA-binding transcription factor activity"/>
    <property type="evidence" value="ECO:0007669"/>
    <property type="project" value="TreeGrafter"/>
</dbReference>
<feature type="DNA-binding region" description="H-T-H motif" evidence="4">
    <location>
        <begin position="46"/>
        <end position="65"/>
    </location>
</feature>
<comment type="caution">
    <text evidence="7">The sequence shown here is derived from an EMBL/GenBank/DDBJ whole genome shotgun (WGS) entry which is preliminary data.</text>
</comment>
<protein>
    <submittedName>
        <fullName evidence="7">TetR/AcrR family transcriptional regulator</fullName>
    </submittedName>
</protein>
<dbReference type="PANTHER" id="PTHR30055:SF234">
    <property type="entry name" value="HTH-TYPE TRANSCRIPTIONAL REGULATOR BETI"/>
    <property type="match status" value="1"/>
</dbReference>
<evidence type="ECO:0000256" key="5">
    <source>
        <dbReference type="SAM" id="MobiDB-lite"/>
    </source>
</evidence>
<name>A0A947D4Z0_9HYPH</name>
<gene>
    <name evidence="7" type="ORF">KL771_16685</name>
</gene>
<feature type="domain" description="HTH tetR-type" evidence="6">
    <location>
        <begin position="23"/>
        <end position="83"/>
    </location>
</feature>
<dbReference type="GO" id="GO:0000976">
    <property type="term" value="F:transcription cis-regulatory region binding"/>
    <property type="evidence" value="ECO:0007669"/>
    <property type="project" value="TreeGrafter"/>
</dbReference>